<dbReference type="EMBL" id="CP002105">
    <property type="protein sequence ID" value="ADL12701.1"/>
    <property type="molecule type" value="Genomic_DNA"/>
</dbReference>
<sequence>MIEKKVLKNSSYFATLSEKNLDKIVNLMFVREYKEGEIIFFEEEKGEGLFFIKSGKVKIAKIVESGEEQILHILKQGEIFAEVVLFDGSNYPATAIAMEDSQIGILRNKDIERLITEVPEIALKILKVMSKRLRRAQQTIRNLGLKNTESRTASILLYLAKEHGIDGKNRNQVEINLSLSQQELSNLVGASRETISRVLKKLKEKDLIATSRQQIVIKDLLGLKRII</sequence>
<evidence type="ECO:0000256" key="2">
    <source>
        <dbReference type="ARBA" id="ARBA00023125"/>
    </source>
</evidence>
<dbReference type="Proteomes" id="UP000001661">
    <property type="component" value="Chromosome"/>
</dbReference>
<keyword evidence="1" id="KW-0805">Transcription regulation</keyword>
<dbReference type="Gene3D" id="1.10.10.10">
    <property type="entry name" value="Winged helix-like DNA-binding domain superfamily/Winged helix DNA-binding domain"/>
    <property type="match status" value="1"/>
</dbReference>
<dbReference type="AlphaFoldDB" id="D9QQB0"/>
<dbReference type="InterPro" id="IPR000595">
    <property type="entry name" value="cNMP-bd_dom"/>
</dbReference>
<dbReference type="PANTHER" id="PTHR24567">
    <property type="entry name" value="CRP FAMILY TRANSCRIPTIONAL REGULATORY PROTEIN"/>
    <property type="match status" value="1"/>
</dbReference>
<gene>
    <name evidence="6" type="ordered locus">Acear_1181</name>
</gene>
<dbReference type="KEGG" id="aar:Acear_1181"/>
<proteinExistence type="predicted"/>
<dbReference type="InterPro" id="IPR036388">
    <property type="entry name" value="WH-like_DNA-bd_sf"/>
</dbReference>
<evidence type="ECO:0000259" key="4">
    <source>
        <dbReference type="PROSITE" id="PS50042"/>
    </source>
</evidence>
<reference evidence="6 7" key="1">
    <citation type="journal article" date="2010" name="Stand. Genomic Sci.">
        <title>Complete genome sequence of Acetohalobium arabaticum type strain (Z-7288).</title>
        <authorList>
            <person name="Sikorski J."/>
            <person name="Lapidus A."/>
            <person name="Chertkov O."/>
            <person name="Lucas S."/>
            <person name="Copeland A."/>
            <person name="Glavina Del Rio T."/>
            <person name="Nolan M."/>
            <person name="Tice H."/>
            <person name="Cheng J.F."/>
            <person name="Han C."/>
            <person name="Brambilla E."/>
            <person name="Pitluck S."/>
            <person name="Liolios K."/>
            <person name="Ivanova N."/>
            <person name="Mavromatis K."/>
            <person name="Mikhailova N."/>
            <person name="Pati A."/>
            <person name="Bruce D."/>
            <person name="Detter C."/>
            <person name="Tapia R."/>
            <person name="Goodwin L."/>
            <person name="Chen A."/>
            <person name="Palaniappan K."/>
            <person name="Land M."/>
            <person name="Hauser L."/>
            <person name="Chang Y.J."/>
            <person name="Jeffries C.D."/>
            <person name="Rohde M."/>
            <person name="Goker M."/>
            <person name="Spring S."/>
            <person name="Woyke T."/>
            <person name="Bristow J."/>
            <person name="Eisen J.A."/>
            <person name="Markowitz V."/>
            <person name="Hugenholtz P."/>
            <person name="Kyrpides N.C."/>
            <person name="Klenk H.P."/>
        </authorList>
    </citation>
    <scope>NUCLEOTIDE SEQUENCE [LARGE SCALE GENOMIC DNA]</scope>
    <source>
        <strain evidence="7">ATCC 49924 / DSM 5501 / Z-7288</strain>
    </source>
</reference>
<dbReference type="GO" id="GO:0003700">
    <property type="term" value="F:DNA-binding transcription factor activity"/>
    <property type="evidence" value="ECO:0007669"/>
    <property type="project" value="TreeGrafter"/>
</dbReference>
<dbReference type="SMART" id="SM00100">
    <property type="entry name" value="cNMP"/>
    <property type="match status" value="1"/>
</dbReference>
<dbReference type="RefSeq" id="WP_013278147.1">
    <property type="nucleotide sequence ID" value="NC_014378.1"/>
</dbReference>
<dbReference type="HOGENOM" id="CLU_075053_3_2_9"/>
<feature type="domain" description="Cyclic nucleotide-binding" evidence="4">
    <location>
        <begin position="12"/>
        <end position="132"/>
    </location>
</feature>
<dbReference type="PROSITE" id="PS51063">
    <property type="entry name" value="HTH_CRP_2"/>
    <property type="match status" value="1"/>
</dbReference>
<dbReference type="Pfam" id="PF00027">
    <property type="entry name" value="cNMP_binding"/>
    <property type="match status" value="1"/>
</dbReference>
<dbReference type="SUPFAM" id="SSF46785">
    <property type="entry name" value="Winged helix' DNA-binding domain"/>
    <property type="match status" value="1"/>
</dbReference>
<dbReference type="GO" id="GO:0003677">
    <property type="term" value="F:DNA binding"/>
    <property type="evidence" value="ECO:0007669"/>
    <property type="project" value="UniProtKB-KW"/>
</dbReference>
<dbReference type="InterPro" id="IPR036390">
    <property type="entry name" value="WH_DNA-bd_sf"/>
</dbReference>
<organism evidence="6 7">
    <name type="scientific">Acetohalobium arabaticum (strain ATCC 49924 / DSM 5501 / Z-7288)</name>
    <dbReference type="NCBI Taxonomy" id="574087"/>
    <lineage>
        <taxon>Bacteria</taxon>
        <taxon>Bacillati</taxon>
        <taxon>Bacillota</taxon>
        <taxon>Clostridia</taxon>
        <taxon>Halanaerobiales</taxon>
        <taxon>Halobacteroidaceae</taxon>
        <taxon>Acetohalobium</taxon>
    </lineage>
</organism>
<dbReference type="InterPro" id="IPR014710">
    <property type="entry name" value="RmlC-like_jellyroll"/>
</dbReference>
<keyword evidence="3" id="KW-0804">Transcription</keyword>
<dbReference type="SUPFAM" id="SSF51206">
    <property type="entry name" value="cAMP-binding domain-like"/>
    <property type="match status" value="1"/>
</dbReference>
<feature type="domain" description="HTH crp-type" evidence="5">
    <location>
        <begin position="146"/>
        <end position="221"/>
    </location>
</feature>
<dbReference type="PANTHER" id="PTHR24567:SF74">
    <property type="entry name" value="HTH-TYPE TRANSCRIPTIONAL REGULATOR ARCR"/>
    <property type="match status" value="1"/>
</dbReference>
<dbReference type="GO" id="GO:0005829">
    <property type="term" value="C:cytosol"/>
    <property type="evidence" value="ECO:0007669"/>
    <property type="project" value="TreeGrafter"/>
</dbReference>
<name>D9QQB0_ACEAZ</name>
<dbReference type="Gene3D" id="2.60.120.10">
    <property type="entry name" value="Jelly Rolls"/>
    <property type="match status" value="1"/>
</dbReference>
<dbReference type="eggNOG" id="COG0664">
    <property type="taxonomic scope" value="Bacteria"/>
</dbReference>
<dbReference type="PROSITE" id="PS50042">
    <property type="entry name" value="CNMP_BINDING_3"/>
    <property type="match status" value="1"/>
</dbReference>
<protein>
    <submittedName>
        <fullName evidence="6">Transcriptional regulator, Crp/Fnr family</fullName>
    </submittedName>
</protein>
<evidence type="ECO:0000256" key="3">
    <source>
        <dbReference type="ARBA" id="ARBA00023163"/>
    </source>
</evidence>
<dbReference type="PRINTS" id="PR00034">
    <property type="entry name" value="HTHCRP"/>
</dbReference>
<evidence type="ECO:0000313" key="6">
    <source>
        <dbReference type="EMBL" id="ADL12701.1"/>
    </source>
</evidence>
<dbReference type="STRING" id="574087.Acear_1181"/>
<dbReference type="Pfam" id="PF13545">
    <property type="entry name" value="HTH_Crp_2"/>
    <property type="match status" value="1"/>
</dbReference>
<dbReference type="InterPro" id="IPR050397">
    <property type="entry name" value="Env_Response_Regulators"/>
</dbReference>
<keyword evidence="2" id="KW-0238">DNA-binding</keyword>
<keyword evidence="7" id="KW-1185">Reference proteome</keyword>
<dbReference type="SMART" id="SM00419">
    <property type="entry name" value="HTH_CRP"/>
    <property type="match status" value="1"/>
</dbReference>
<dbReference type="OrthoDB" id="9798104at2"/>
<evidence type="ECO:0000259" key="5">
    <source>
        <dbReference type="PROSITE" id="PS51063"/>
    </source>
</evidence>
<dbReference type="InterPro" id="IPR012318">
    <property type="entry name" value="HTH_CRP"/>
</dbReference>
<evidence type="ECO:0000256" key="1">
    <source>
        <dbReference type="ARBA" id="ARBA00023015"/>
    </source>
</evidence>
<accession>D9QQB0</accession>
<dbReference type="InterPro" id="IPR018490">
    <property type="entry name" value="cNMP-bd_dom_sf"/>
</dbReference>
<evidence type="ECO:0000313" key="7">
    <source>
        <dbReference type="Proteomes" id="UP000001661"/>
    </source>
</evidence>
<dbReference type="CDD" id="cd00038">
    <property type="entry name" value="CAP_ED"/>
    <property type="match status" value="1"/>
</dbReference>